<dbReference type="Gene3D" id="2.40.10.10">
    <property type="entry name" value="Trypsin-like serine proteases"/>
    <property type="match status" value="1"/>
</dbReference>
<dbReference type="SUPFAM" id="SSF50494">
    <property type="entry name" value="Trypsin-like serine proteases"/>
    <property type="match status" value="1"/>
</dbReference>
<feature type="domain" description="Peptidase S1" evidence="2">
    <location>
        <begin position="147"/>
        <end position="238"/>
    </location>
</feature>
<gene>
    <name evidence="3" type="ORF">RDWZM_001355</name>
</gene>
<dbReference type="InterPro" id="IPR001254">
    <property type="entry name" value="Trypsin_dom"/>
</dbReference>
<dbReference type="InterPro" id="IPR043504">
    <property type="entry name" value="Peptidase_S1_PA_chymotrypsin"/>
</dbReference>
<keyword evidence="1" id="KW-1015">Disulfide bond</keyword>
<dbReference type="AlphaFoldDB" id="A0A9Q0MBF6"/>
<dbReference type="Pfam" id="PF00089">
    <property type="entry name" value="Trypsin"/>
    <property type="match status" value="1"/>
</dbReference>
<sequence>MFVVYPNIDNWKTRSRAQDVLLFILANKTSLESAVIEKVLKLLIDDITKLKKVCWNNGSIKIEANLKITEKAQIGLQVRYNTLTLTGGMQTPVQQIYTPDNYNYTKHEGDISVLQVQGTFPKEINCKAIELPPPGGYPRYEIESYLFGGRDAMDGEAPWTVAIQIPEKPGFLCGGAIVGNQWVVTAASLCSTGENATGLQVRYNTLTLTGGMQTPVQQISTPENYNYSKHEGDISVLHDQGEIMLDH</sequence>
<dbReference type="InterPro" id="IPR009003">
    <property type="entry name" value="Peptidase_S1_PA"/>
</dbReference>
<dbReference type="GO" id="GO:0004252">
    <property type="term" value="F:serine-type endopeptidase activity"/>
    <property type="evidence" value="ECO:0007669"/>
    <property type="project" value="InterPro"/>
</dbReference>
<organism evidence="3 4">
    <name type="scientific">Blomia tropicalis</name>
    <name type="common">Mite</name>
    <dbReference type="NCBI Taxonomy" id="40697"/>
    <lineage>
        <taxon>Eukaryota</taxon>
        <taxon>Metazoa</taxon>
        <taxon>Ecdysozoa</taxon>
        <taxon>Arthropoda</taxon>
        <taxon>Chelicerata</taxon>
        <taxon>Arachnida</taxon>
        <taxon>Acari</taxon>
        <taxon>Acariformes</taxon>
        <taxon>Sarcoptiformes</taxon>
        <taxon>Astigmata</taxon>
        <taxon>Glycyphagoidea</taxon>
        <taxon>Echimyopodidae</taxon>
        <taxon>Blomia</taxon>
    </lineage>
</organism>
<evidence type="ECO:0000256" key="1">
    <source>
        <dbReference type="ARBA" id="ARBA00023157"/>
    </source>
</evidence>
<evidence type="ECO:0000313" key="3">
    <source>
        <dbReference type="EMBL" id="KAJ6222810.1"/>
    </source>
</evidence>
<dbReference type="EMBL" id="JAPWDV010000001">
    <property type="protein sequence ID" value="KAJ6222810.1"/>
    <property type="molecule type" value="Genomic_DNA"/>
</dbReference>
<dbReference type="GO" id="GO:0006508">
    <property type="term" value="P:proteolysis"/>
    <property type="evidence" value="ECO:0007669"/>
    <property type="project" value="InterPro"/>
</dbReference>
<name>A0A9Q0MBF6_BLOTA</name>
<proteinExistence type="predicted"/>
<evidence type="ECO:0000259" key="2">
    <source>
        <dbReference type="Pfam" id="PF00089"/>
    </source>
</evidence>
<keyword evidence="4" id="KW-1185">Reference proteome</keyword>
<protein>
    <recommendedName>
        <fullName evidence="2">Peptidase S1 domain-containing protein</fullName>
    </recommendedName>
</protein>
<dbReference type="Proteomes" id="UP001142055">
    <property type="component" value="Chromosome 1"/>
</dbReference>
<accession>A0A9Q0MBF6</accession>
<dbReference type="PANTHER" id="PTHR24253">
    <property type="entry name" value="TRANSMEMBRANE PROTEASE SERINE"/>
    <property type="match status" value="1"/>
</dbReference>
<dbReference type="PANTHER" id="PTHR24253:SF153">
    <property type="entry name" value="SERINE PROTEASE HEPSIN"/>
    <property type="match status" value="1"/>
</dbReference>
<comment type="caution">
    <text evidence="3">The sequence shown here is derived from an EMBL/GenBank/DDBJ whole genome shotgun (WGS) entry which is preliminary data.</text>
</comment>
<evidence type="ECO:0000313" key="4">
    <source>
        <dbReference type="Proteomes" id="UP001142055"/>
    </source>
</evidence>
<reference evidence="3" key="1">
    <citation type="submission" date="2022-12" db="EMBL/GenBank/DDBJ databases">
        <title>Genome assemblies of Blomia tropicalis.</title>
        <authorList>
            <person name="Cui Y."/>
        </authorList>
    </citation>
    <scope>NUCLEOTIDE SEQUENCE</scope>
    <source>
        <tissue evidence="3">Adult mites</tissue>
    </source>
</reference>